<gene>
    <name evidence="3" type="ORF">QBC34DRAFT_379527</name>
</gene>
<dbReference type="InterPro" id="IPR046925">
    <property type="entry name" value="WD-like_fungi"/>
</dbReference>
<dbReference type="Proteomes" id="UP001321760">
    <property type="component" value="Unassembled WGS sequence"/>
</dbReference>
<feature type="signal peptide" evidence="1">
    <location>
        <begin position="1"/>
        <end position="19"/>
    </location>
</feature>
<comment type="caution">
    <text evidence="3">The sequence shown here is derived from an EMBL/GenBank/DDBJ whole genome shotgun (WGS) entry which is preliminary data.</text>
</comment>
<feature type="domain" description="WD-like" evidence="2">
    <location>
        <begin position="68"/>
        <end position="189"/>
    </location>
</feature>
<dbReference type="AlphaFoldDB" id="A0AAV9GPR6"/>
<evidence type="ECO:0000259" key="2">
    <source>
        <dbReference type="Pfam" id="PF20493"/>
    </source>
</evidence>
<evidence type="ECO:0000313" key="4">
    <source>
        <dbReference type="Proteomes" id="UP001321760"/>
    </source>
</evidence>
<proteinExistence type="predicted"/>
<feature type="chain" id="PRO_5043866311" description="WD-like domain-containing protein" evidence="1">
    <location>
        <begin position="20"/>
        <end position="190"/>
    </location>
</feature>
<sequence length="190" mass="20539">MKSVTAILAIAAASTTVPGAAVAPAAGANVITDAAHNMTLVLDVDDTGKIPVWRLVLDETTALRQRSELETESSEFASVASAPALNRRADPPQCSRNHAARADDCKMLYKNIQWSEAAVPNSPRHIVYGRCYISWSKAFSGQLRAFYWPAYNTVETCTWWADYWAVSGLVKNAQGQGVTQCLSGRASNCS</sequence>
<protein>
    <recommendedName>
        <fullName evidence="2">WD-like domain-containing protein</fullName>
    </recommendedName>
</protein>
<keyword evidence="4" id="KW-1185">Reference proteome</keyword>
<reference evidence="3" key="2">
    <citation type="submission" date="2023-05" db="EMBL/GenBank/DDBJ databases">
        <authorList>
            <consortium name="Lawrence Berkeley National Laboratory"/>
            <person name="Steindorff A."/>
            <person name="Hensen N."/>
            <person name="Bonometti L."/>
            <person name="Westerberg I."/>
            <person name="Brannstrom I.O."/>
            <person name="Guillou S."/>
            <person name="Cros-Aarteil S."/>
            <person name="Calhoun S."/>
            <person name="Haridas S."/>
            <person name="Kuo A."/>
            <person name="Mondo S."/>
            <person name="Pangilinan J."/>
            <person name="Riley R."/>
            <person name="Labutti K."/>
            <person name="Andreopoulos B."/>
            <person name="Lipzen A."/>
            <person name="Chen C."/>
            <person name="Yanf M."/>
            <person name="Daum C."/>
            <person name="Ng V."/>
            <person name="Clum A."/>
            <person name="Ohm R."/>
            <person name="Martin F."/>
            <person name="Silar P."/>
            <person name="Natvig D."/>
            <person name="Lalanne C."/>
            <person name="Gautier V."/>
            <person name="Ament-Velasquez S.L."/>
            <person name="Kruys A."/>
            <person name="Hutchinson M.I."/>
            <person name="Powell A.J."/>
            <person name="Barry K."/>
            <person name="Miller A.N."/>
            <person name="Grigoriev I.V."/>
            <person name="Debuchy R."/>
            <person name="Gladieux P."/>
            <person name="Thoren M.H."/>
            <person name="Johannesson H."/>
        </authorList>
    </citation>
    <scope>NUCLEOTIDE SEQUENCE</scope>
    <source>
        <strain evidence="3">PSN243</strain>
    </source>
</reference>
<organism evidence="3 4">
    <name type="scientific">Podospora aff. communis PSN243</name>
    <dbReference type="NCBI Taxonomy" id="3040156"/>
    <lineage>
        <taxon>Eukaryota</taxon>
        <taxon>Fungi</taxon>
        <taxon>Dikarya</taxon>
        <taxon>Ascomycota</taxon>
        <taxon>Pezizomycotina</taxon>
        <taxon>Sordariomycetes</taxon>
        <taxon>Sordariomycetidae</taxon>
        <taxon>Sordariales</taxon>
        <taxon>Podosporaceae</taxon>
        <taxon>Podospora</taxon>
    </lineage>
</organism>
<evidence type="ECO:0000313" key="3">
    <source>
        <dbReference type="EMBL" id="KAK4450326.1"/>
    </source>
</evidence>
<reference evidence="3" key="1">
    <citation type="journal article" date="2023" name="Mol. Phylogenet. Evol.">
        <title>Genome-scale phylogeny and comparative genomics of the fungal order Sordariales.</title>
        <authorList>
            <person name="Hensen N."/>
            <person name="Bonometti L."/>
            <person name="Westerberg I."/>
            <person name="Brannstrom I.O."/>
            <person name="Guillou S."/>
            <person name="Cros-Aarteil S."/>
            <person name="Calhoun S."/>
            <person name="Haridas S."/>
            <person name="Kuo A."/>
            <person name="Mondo S."/>
            <person name="Pangilinan J."/>
            <person name="Riley R."/>
            <person name="LaButti K."/>
            <person name="Andreopoulos B."/>
            <person name="Lipzen A."/>
            <person name="Chen C."/>
            <person name="Yan M."/>
            <person name="Daum C."/>
            <person name="Ng V."/>
            <person name="Clum A."/>
            <person name="Steindorff A."/>
            <person name="Ohm R.A."/>
            <person name="Martin F."/>
            <person name="Silar P."/>
            <person name="Natvig D.O."/>
            <person name="Lalanne C."/>
            <person name="Gautier V."/>
            <person name="Ament-Velasquez S.L."/>
            <person name="Kruys A."/>
            <person name="Hutchinson M.I."/>
            <person name="Powell A.J."/>
            <person name="Barry K."/>
            <person name="Miller A.N."/>
            <person name="Grigoriev I.V."/>
            <person name="Debuchy R."/>
            <person name="Gladieux P."/>
            <person name="Hiltunen Thoren M."/>
            <person name="Johannesson H."/>
        </authorList>
    </citation>
    <scope>NUCLEOTIDE SEQUENCE</scope>
    <source>
        <strain evidence="3">PSN243</strain>
    </source>
</reference>
<name>A0AAV9GPR6_9PEZI</name>
<keyword evidence="1" id="KW-0732">Signal</keyword>
<evidence type="ECO:0000256" key="1">
    <source>
        <dbReference type="SAM" id="SignalP"/>
    </source>
</evidence>
<dbReference type="Pfam" id="PF20493">
    <property type="entry name" value="WD-like_fungi"/>
    <property type="match status" value="1"/>
</dbReference>
<dbReference type="EMBL" id="MU865933">
    <property type="protein sequence ID" value="KAK4450326.1"/>
    <property type="molecule type" value="Genomic_DNA"/>
</dbReference>
<accession>A0AAV9GPR6</accession>